<protein>
    <submittedName>
        <fullName evidence="4">KAP family P-loop domain protein</fullName>
    </submittedName>
</protein>
<feature type="compositionally biased region" description="Basic and acidic residues" evidence="1">
    <location>
        <begin position="960"/>
        <end position="970"/>
    </location>
</feature>
<sequence length="1154" mass="125590">MAKRASPGEAGTEPSSSIEFLGVELQLIQTDRPWAHGYDALIVSVNGPSLGLLASDARREFPSADWDSLAYHPPSVEAPVILATEVPHLTTFPRIIVCSTIHDDVDKETLEPSRALRNVTRAVAAALGYAEANGARRIAVPVLGSGANRLKVREAAAATLAGISEYLYRVTSDIESIAIVGPANAISAAASARNAFDATANTRPRPRGPVDDFYPRVADLADLPPLSSTALESVQQTVRLAAYNKISYLNADAVFLAAYDRGNIEAFGVAGFMVDALRTSRPTSNRSTILPFPPGESYKTPSAEDSLSYPGVTGFLKNAEDIRALVGDASEIRFRHLLAAAAENGVSDKLLQVFDLSPLGLQALIRLAVKQALGPTVGESWNKVLDVEPGIDLSNELTFWNANVLSSPETFDGLGGGTSSDSVDARLGIPIAQDALDVGNYASMLGSIIARKSTPMPLSVGLFGEWGSGKSYFMALVRSEVSKYGQTDGDTHHGEVVQIGFNAWSYADSNLWASLGDEIFAQLAGRSASPDSDDAERRERIRTEIATSGTRARELASDRTQAEERIAELTARRSVELNDVIKTITHSERLRNRLSRVWKHLGVSDTATKVHLLMEQGAGVVVDVKHVRNSLSPLAVWIITIGLFIALGSIAVVLLFGDQDAIRKGMGVALTSVTLSLPTAVIVMKWTSSAAATLADVVRDIQSGNEVELAAAIERVRVLDHELFDTESRIRDLANEMSELSPGNRFYAFLAERVRSDDYRGQLGLVATIRRDLEKLAALQDQWRKERQDIKAIAGSSVPKPIDRIVLYIDDLDRCSPDQVVDVLDAVHLLLATDLFVVVVGVDPLWVMQALRRRHIAAFGVGDSGGMDAMHKPEGYLEKIFNIPFYLPTMTPSSFSSLIRTVAEEGDSRANLSANDPELIQPLPAPDARVEDARVIDDRLSFSEGDASKVDLTQDADDSQLPREGVKEAMPESDASTIGRAHAKARPLTSREIDMLEHLAGSIRSPREAKRLMNIYRMLRSTQSLSSTSTFLDPQTGDGDYQAVVLMLGVVSATPHLLQQFCWTPETDTFPGGVCVREDFTGWGSLIDGLRPRYDREKQIWRNDVVELESPQDKKDWTDLAIALTPVGRHLTMPDLSALRHWSRHVARFSFIGP</sequence>
<feature type="transmembrane region" description="Helical" evidence="2">
    <location>
        <begin position="634"/>
        <end position="656"/>
    </location>
</feature>
<dbReference type="InterPro" id="IPR043472">
    <property type="entry name" value="Macro_dom-like"/>
</dbReference>
<dbReference type="InterPro" id="IPR052754">
    <property type="entry name" value="NTPase_KAP_P-loop"/>
</dbReference>
<dbReference type="PANTHER" id="PTHR22674">
    <property type="entry name" value="NTPASE, KAP FAMILY P-LOOP DOMAIN-CONTAINING 1"/>
    <property type="match status" value="1"/>
</dbReference>
<name>A0A251Y9D8_9MICO</name>
<feature type="region of interest" description="Disordered" evidence="1">
    <location>
        <begin position="946"/>
        <end position="984"/>
    </location>
</feature>
<comment type="caution">
    <text evidence="4">The sequence shown here is derived from an EMBL/GenBank/DDBJ whole genome shotgun (WGS) entry which is preliminary data.</text>
</comment>
<evidence type="ECO:0000259" key="3">
    <source>
        <dbReference type="Pfam" id="PF07693"/>
    </source>
</evidence>
<keyword evidence="2" id="KW-0812">Transmembrane</keyword>
<evidence type="ECO:0000256" key="1">
    <source>
        <dbReference type="SAM" id="MobiDB-lite"/>
    </source>
</evidence>
<keyword evidence="2" id="KW-1133">Transmembrane helix</keyword>
<evidence type="ECO:0000313" key="4">
    <source>
        <dbReference type="EMBL" id="OUE20854.1"/>
    </source>
</evidence>
<accession>A0A251Y9D8</accession>
<proteinExistence type="predicted"/>
<dbReference type="PANTHER" id="PTHR22674:SF6">
    <property type="entry name" value="NTPASE KAP FAMILY P-LOOP DOMAIN-CONTAINING PROTEIN 1"/>
    <property type="match status" value="1"/>
</dbReference>
<feature type="domain" description="KAP NTPase" evidence="3">
    <location>
        <begin position="440"/>
        <end position="1020"/>
    </location>
</feature>
<keyword evidence="2" id="KW-0472">Membrane</keyword>
<dbReference type="Gene3D" id="3.40.220.10">
    <property type="entry name" value="Leucine Aminopeptidase, subunit E, domain 1"/>
    <property type="match status" value="1"/>
</dbReference>
<feature type="region of interest" description="Disordered" evidence="1">
    <location>
        <begin position="284"/>
        <end position="303"/>
    </location>
</feature>
<feature type="transmembrane region" description="Helical" evidence="2">
    <location>
        <begin position="668"/>
        <end position="686"/>
    </location>
</feature>
<gene>
    <name evidence="4" type="ORF">BFL34_01672</name>
</gene>
<dbReference type="SUPFAM" id="SSF52949">
    <property type="entry name" value="Macro domain-like"/>
    <property type="match status" value="1"/>
</dbReference>
<evidence type="ECO:0000313" key="5">
    <source>
        <dbReference type="Proteomes" id="UP000194837"/>
    </source>
</evidence>
<dbReference type="AlphaFoldDB" id="A0A251Y9D8"/>
<evidence type="ECO:0000256" key="2">
    <source>
        <dbReference type="SAM" id="Phobius"/>
    </source>
</evidence>
<dbReference type="Proteomes" id="UP000194837">
    <property type="component" value="Unassembled WGS sequence"/>
</dbReference>
<reference evidence="4 5" key="1">
    <citation type="submission" date="2016-08" db="EMBL/GenBank/DDBJ databases">
        <title>Genome sequence of Clavibacter michiganensis spp strain CFBP7494.</title>
        <authorList>
            <person name="Thapa S.P."/>
            <person name="Coaker G."/>
            <person name="Jacques M.-A."/>
        </authorList>
    </citation>
    <scope>NUCLEOTIDE SEQUENCE [LARGE SCALE GENOMIC DNA]</scope>
    <source>
        <strain evidence="4">CFBP7494</strain>
    </source>
</reference>
<organism evidence="4 5">
    <name type="scientific">Clavibacter michiganensis</name>
    <dbReference type="NCBI Taxonomy" id="28447"/>
    <lineage>
        <taxon>Bacteria</taxon>
        <taxon>Bacillati</taxon>
        <taxon>Actinomycetota</taxon>
        <taxon>Actinomycetes</taxon>
        <taxon>Micrococcales</taxon>
        <taxon>Microbacteriaceae</taxon>
        <taxon>Clavibacter</taxon>
    </lineage>
</organism>
<dbReference type="Pfam" id="PF07693">
    <property type="entry name" value="KAP_NTPase"/>
    <property type="match status" value="1"/>
</dbReference>
<dbReference type="EMBL" id="MDJW01000008">
    <property type="protein sequence ID" value="OUE20854.1"/>
    <property type="molecule type" value="Genomic_DNA"/>
</dbReference>
<dbReference type="InterPro" id="IPR011646">
    <property type="entry name" value="KAP_P-loop"/>
</dbReference>